<dbReference type="SUPFAM" id="SSF52540">
    <property type="entry name" value="P-loop containing nucleoside triphosphate hydrolases"/>
    <property type="match status" value="1"/>
</dbReference>
<accession>A0A3M4M8H6</accession>
<proteinExistence type="inferred from homology"/>
<evidence type="ECO:0000256" key="9">
    <source>
        <dbReference type="ARBA" id="ARBA00048090"/>
    </source>
</evidence>
<gene>
    <name evidence="11" type="ORF">ALQ04_100234</name>
</gene>
<evidence type="ECO:0000256" key="7">
    <source>
        <dbReference type="ARBA" id="ARBA00022840"/>
    </source>
</evidence>
<dbReference type="AlphaFoldDB" id="A0A3M4M8H6"/>
<name>A0A3M4M8H6_PSECI</name>
<dbReference type="GO" id="GO:0005737">
    <property type="term" value="C:cytoplasm"/>
    <property type="evidence" value="ECO:0007669"/>
    <property type="project" value="TreeGrafter"/>
</dbReference>
<keyword evidence="6 10" id="KW-0418">Kinase</keyword>
<dbReference type="InterPro" id="IPR006001">
    <property type="entry name" value="Therm_gnt_kin"/>
</dbReference>
<evidence type="ECO:0000256" key="10">
    <source>
        <dbReference type="RuleBase" id="RU363066"/>
    </source>
</evidence>
<dbReference type="EC" id="2.7.1.12" evidence="3 10"/>
<dbReference type="GO" id="GO:0019521">
    <property type="term" value="P:D-gluconate metabolic process"/>
    <property type="evidence" value="ECO:0007669"/>
    <property type="project" value="UniProtKB-KW"/>
</dbReference>
<protein>
    <recommendedName>
        <fullName evidence="3 10">Gluconokinase</fullName>
        <ecNumber evidence="3 10">2.7.1.12</ecNumber>
    </recommendedName>
</protein>
<dbReference type="NCBIfam" id="TIGR01313">
    <property type="entry name" value="therm_gnt_kin"/>
    <property type="match status" value="1"/>
</dbReference>
<evidence type="ECO:0000313" key="12">
    <source>
        <dbReference type="Proteomes" id="UP000277236"/>
    </source>
</evidence>
<evidence type="ECO:0000256" key="3">
    <source>
        <dbReference type="ARBA" id="ARBA00012054"/>
    </source>
</evidence>
<comment type="similarity">
    <text evidence="2 10">Belongs to the gluconokinase GntK/GntV family.</text>
</comment>
<dbReference type="GO" id="GO:0046316">
    <property type="term" value="F:gluconokinase activity"/>
    <property type="evidence" value="ECO:0007669"/>
    <property type="project" value="UniProtKB-EC"/>
</dbReference>
<organism evidence="11 12">
    <name type="scientific">Pseudomonas cichorii</name>
    <dbReference type="NCBI Taxonomy" id="36746"/>
    <lineage>
        <taxon>Bacteria</taxon>
        <taxon>Pseudomonadati</taxon>
        <taxon>Pseudomonadota</taxon>
        <taxon>Gammaproteobacteria</taxon>
        <taxon>Pseudomonadales</taxon>
        <taxon>Pseudomonadaceae</taxon>
        <taxon>Pseudomonas</taxon>
    </lineage>
</organism>
<dbReference type="CDD" id="cd02021">
    <property type="entry name" value="GntK"/>
    <property type="match status" value="1"/>
</dbReference>
<dbReference type="Gene3D" id="3.40.50.300">
    <property type="entry name" value="P-loop containing nucleotide triphosphate hydrolases"/>
    <property type="match status" value="1"/>
</dbReference>
<comment type="caution">
    <text evidence="11">The sequence shown here is derived from an EMBL/GenBank/DDBJ whole genome shotgun (WGS) entry which is preliminary data.</text>
</comment>
<keyword evidence="5 10" id="KW-0547">Nucleotide-binding</keyword>
<sequence length="226" mass="24283">MTMLYRCCSLRRTACNERDTPKTTTRTGTAQAGPYVRWTKTALSPDEVSNVTTAKTAISALVVMGVSGCGKSVVGAEIALNSGGRLIEGDAFHPPANIEKMSAGTPLNDEDRAGWLTRLGEEVAAALRNGERPILTCSSLKLIYRERLREAVPGLGFVFLELSKEVATDRCAHRPGHFMPASLVDSQFATLEPPHGEPRTLVVDATQSVDTIGKQAAAWWKASLGN</sequence>
<evidence type="ECO:0000256" key="2">
    <source>
        <dbReference type="ARBA" id="ARBA00008420"/>
    </source>
</evidence>
<evidence type="ECO:0000256" key="4">
    <source>
        <dbReference type="ARBA" id="ARBA00022679"/>
    </source>
</evidence>
<dbReference type="FunFam" id="3.40.50.300:FF:000522">
    <property type="entry name" value="Gluconokinase"/>
    <property type="match status" value="1"/>
</dbReference>
<evidence type="ECO:0000256" key="5">
    <source>
        <dbReference type="ARBA" id="ARBA00022741"/>
    </source>
</evidence>
<reference evidence="11 12" key="1">
    <citation type="submission" date="2018-08" db="EMBL/GenBank/DDBJ databases">
        <title>Recombination of ecologically and evolutionarily significant loci maintains genetic cohesion in the Pseudomonas syringae species complex.</title>
        <authorList>
            <person name="Dillon M."/>
            <person name="Thakur S."/>
            <person name="Almeida R.N.D."/>
            <person name="Weir B.S."/>
            <person name="Guttman D.S."/>
        </authorList>
    </citation>
    <scope>NUCLEOTIDE SEQUENCE [LARGE SCALE GENOMIC DNA]</scope>
    <source>
        <strain evidence="11 12">ICMP 3353</strain>
    </source>
</reference>
<evidence type="ECO:0000256" key="8">
    <source>
        <dbReference type="ARBA" id="ARBA00023064"/>
    </source>
</evidence>
<dbReference type="GO" id="GO:0005524">
    <property type="term" value="F:ATP binding"/>
    <property type="evidence" value="ECO:0007669"/>
    <property type="project" value="UniProtKB-KW"/>
</dbReference>
<dbReference type="Proteomes" id="UP000277236">
    <property type="component" value="Unassembled WGS sequence"/>
</dbReference>
<comment type="pathway">
    <text evidence="1">Carbohydrate acid metabolism.</text>
</comment>
<evidence type="ECO:0000256" key="6">
    <source>
        <dbReference type="ARBA" id="ARBA00022777"/>
    </source>
</evidence>
<dbReference type="PANTHER" id="PTHR43442">
    <property type="entry name" value="GLUCONOKINASE-RELATED"/>
    <property type="match status" value="1"/>
</dbReference>
<comment type="catalytic activity">
    <reaction evidence="9 10">
        <text>D-gluconate + ATP = 6-phospho-D-gluconate + ADP + H(+)</text>
        <dbReference type="Rhea" id="RHEA:19433"/>
        <dbReference type="ChEBI" id="CHEBI:15378"/>
        <dbReference type="ChEBI" id="CHEBI:18391"/>
        <dbReference type="ChEBI" id="CHEBI:30616"/>
        <dbReference type="ChEBI" id="CHEBI:58759"/>
        <dbReference type="ChEBI" id="CHEBI:456216"/>
        <dbReference type="EC" id="2.7.1.12"/>
    </reaction>
</comment>
<dbReference type="EMBL" id="RBRE01000013">
    <property type="protein sequence ID" value="RMQ50112.1"/>
    <property type="molecule type" value="Genomic_DNA"/>
</dbReference>
<dbReference type="InterPro" id="IPR027417">
    <property type="entry name" value="P-loop_NTPase"/>
</dbReference>
<dbReference type="PANTHER" id="PTHR43442:SF3">
    <property type="entry name" value="GLUCONOKINASE-RELATED"/>
    <property type="match status" value="1"/>
</dbReference>
<keyword evidence="7 10" id="KW-0067">ATP-binding</keyword>
<keyword evidence="8" id="KW-0311">Gluconate utilization</keyword>
<evidence type="ECO:0000256" key="1">
    <source>
        <dbReference type="ARBA" id="ARBA00004761"/>
    </source>
</evidence>
<evidence type="ECO:0000313" key="11">
    <source>
        <dbReference type="EMBL" id="RMQ50112.1"/>
    </source>
</evidence>
<keyword evidence="4 10" id="KW-0808">Transferase</keyword>